<sequence>MSPTEVVPLGWRGFSPSPAIQRSRLGLNEHSRVLLIKIDLRVGLGVAWSKILWGVDTEARTAVVDTVGVGETFGPRVLASLKMKNLLTKAQVASLREDQIAKVAKLCAAAAAVTSPAGANPPWLYEIVALVDLISSAKPSELAM</sequence>
<dbReference type="KEGG" id="rei:IE4771_PE00118"/>
<accession>A0A060ICG2</accession>
<dbReference type="EMBL" id="CP006991">
    <property type="protein sequence ID" value="AIC31344.1"/>
    <property type="molecule type" value="Genomic_DNA"/>
</dbReference>
<evidence type="ECO:0000313" key="1">
    <source>
        <dbReference type="EMBL" id="AIC31344.1"/>
    </source>
</evidence>
<geneLocation type="plasmid" evidence="1 2">
    <name>pRetIE4771e</name>
</geneLocation>
<dbReference type="Proteomes" id="UP000027180">
    <property type="component" value="Plasmid pRetIE4771e"/>
</dbReference>
<dbReference type="HOGENOM" id="CLU_1794912_0_0_5"/>
<proteinExistence type="predicted"/>
<evidence type="ECO:0000313" key="2">
    <source>
        <dbReference type="Proteomes" id="UP000027180"/>
    </source>
</evidence>
<gene>
    <name evidence="1" type="ORF">IE4771_PE00118</name>
</gene>
<keyword evidence="1" id="KW-0614">Plasmid</keyword>
<organism evidence="1 2">
    <name type="scientific">Rhizobium etli bv. mimosae str. IE4771</name>
    <dbReference type="NCBI Taxonomy" id="1432050"/>
    <lineage>
        <taxon>Bacteria</taxon>
        <taxon>Pseudomonadati</taxon>
        <taxon>Pseudomonadota</taxon>
        <taxon>Alphaproteobacteria</taxon>
        <taxon>Hyphomicrobiales</taxon>
        <taxon>Rhizobiaceae</taxon>
        <taxon>Rhizobium/Agrobacterium group</taxon>
        <taxon>Rhizobium</taxon>
    </lineage>
</organism>
<dbReference type="AlphaFoldDB" id="A0A060ICG2"/>
<reference evidence="1 2" key="1">
    <citation type="submission" date="2013-12" db="EMBL/GenBank/DDBJ databases">
        <title>Complete genome sequence of Rhizobium etli bv. mimosae IE4771.</title>
        <authorList>
            <person name="Bustos P."/>
            <person name="Santamaria R.I."/>
            <person name="Lozano L."/>
            <person name="Ormeno-Orrillo E."/>
            <person name="Rogel M.A."/>
            <person name="Romero D."/>
            <person name="Cevallos M.A."/>
            <person name="Martinez-Romero E."/>
            <person name="Gonzalez V."/>
        </authorList>
    </citation>
    <scope>NUCLEOTIDE SEQUENCE [LARGE SCALE GENOMIC DNA]</scope>
    <source>
        <strain evidence="1 2">IE4771</strain>
        <plasmid evidence="2">Plasmid pRetIE4771e</plasmid>
    </source>
</reference>
<protein>
    <submittedName>
        <fullName evidence="1">Uncharacterized protein</fullName>
    </submittedName>
</protein>
<name>A0A060ICG2_RHIET</name>